<evidence type="ECO:0000313" key="2">
    <source>
        <dbReference type="Proteomes" id="UP000192223"/>
    </source>
</evidence>
<accession>A0A1W4XIL0</accession>
<keyword evidence="2" id="KW-1185">Reference proteome</keyword>
<dbReference type="Proteomes" id="UP000192223">
    <property type="component" value="Unplaced"/>
</dbReference>
<dbReference type="AlphaFoldDB" id="A0A1W4XIL0"/>
<dbReference type="RefSeq" id="XP_018332210.1">
    <property type="nucleotide sequence ID" value="XM_018476708.2"/>
</dbReference>
<dbReference type="GeneID" id="108741787"/>
<evidence type="ECO:0000256" key="1">
    <source>
        <dbReference type="SAM" id="MobiDB-lite"/>
    </source>
</evidence>
<protein>
    <submittedName>
        <fullName evidence="3">Uncharacterized protein LOC108741787 isoform X1</fullName>
    </submittedName>
</protein>
<gene>
    <name evidence="3" type="primary">LOC108741787</name>
</gene>
<sequence>METNQQNIRNNEFTIKCSSSNACYYKRPATFNASDGFYVSSCLTEPIDLTSYSNNSPRTPHNKQTQSPDYHQFSANRILLKSPMESGQIEEQCDAEVLNAAKTLFSKRTRTLYHWMYPNASISTLKTAVASAWDKLNFKEKDFYVSQVLGRFGFSKNNVIVNPHLTYGGINGNFLPLDLSTDNPEGYEEANAAVSNLLLSEEMVPQKTVSYAATTFEDPTRFLQRKRRRTGRPPGSKNKMKKPSIEVKEEEVFENDPELHREFEQFKWMMSMSNHNGTIC</sequence>
<organism evidence="2 3">
    <name type="scientific">Agrilus planipennis</name>
    <name type="common">Emerald ash borer</name>
    <name type="synonym">Agrilus marcopoli</name>
    <dbReference type="NCBI Taxonomy" id="224129"/>
    <lineage>
        <taxon>Eukaryota</taxon>
        <taxon>Metazoa</taxon>
        <taxon>Ecdysozoa</taxon>
        <taxon>Arthropoda</taxon>
        <taxon>Hexapoda</taxon>
        <taxon>Insecta</taxon>
        <taxon>Pterygota</taxon>
        <taxon>Neoptera</taxon>
        <taxon>Endopterygota</taxon>
        <taxon>Coleoptera</taxon>
        <taxon>Polyphaga</taxon>
        <taxon>Elateriformia</taxon>
        <taxon>Buprestoidea</taxon>
        <taxon>Buprestidae</taxon>
        <taxon>Agrilinae</taxon>
        <taxon>Agrilus</taxon>
    </lineage>
</organism>
<dbReference type="KEGG" id="apln:108741787"/>
<evidence type="ECO:0000313" key="3">
    <source>
        <dbReference type="RefSeq" id="XP_018332210.1"/>
    </source>
</evidence>
<dbReference type="InParanoid" id="A0A1W4XIL0"/>
<proteinExistence type="predicted"/>
<name>A0A1W4XIL0_AGRPL</name>
<reference evidence="3" key="1">
    <citation type="submission" date="2025-08" db="UniProtKB">
        <authorList>
            <consortium name="RefSeq"/>
        </authorList>
    </citation>
    <scope>IDENTIFICATION</scope>
    <source>
        <tissue evidence="3">Entire body</tissue>
    </source>
</reference>
<feature type="region of interest" description="Disordered" evidence="1">
    <location>
        <begin position="224"/>
        <end position="253"/>
    </location>
</feature>
<dbReference type="OrthoDB" id="6575115at2759"/>